<dbReference type="InterPro" id="IPR011990">
    <property type="entry name" value="TPR-like_helical_dom_sf"/>
</dbReference>
<dbReference type="Gene3D" id="1.25.40.390">
    <property type="match status" value="1"/>
</dbReference>
<dbReference type="Proteomes" id="UP000606008">
    <property type="component" value="Unassembled WGS sequence"/>
</dbReference>
<keyword evidence="5" id="KW-0998">Cell outer membrane</keyword>
<comment type="similarity">
    <text evidence="2">Belongs to the SusD family.</text>
</comment>
<dbReference type="PROSITE" id="PS51257">
    <property type="entry name" value="PROKAR_LIPOPROTEIN"/>
    <property type="match status" value="1"/>
</dbReference>
<feature type="domain" description="RagB/SusD" evidence="7">
    <location>
        <begin position="497"/>
        <end position="566"/>
    </location>
</feature>
<proteinExistence type="inferred from homology"/>
<dbReference type="SUPFAM" id="SSF48452">
    <property type="entry name" value="TPR-like"/>
    <property type="match status" value="1"/>
</dbReference>
<gene>
    <name evidence="8" type="ORF">F7231_07650</name>
</gene>
<reference evidence="9" key="1">
    <citation type="submission" date="2019-09" db="EMBL/GenBank/DDBJ databases">
        <authorList>
            <person name="Jung D.-H."/>
        </authorList>
    </citation>
    <scope>NUCLEOTIDE SEQUENCE [LARGE SCALE GENOMIC DNA]</scope>
    <source>
        <strain evidence="9">JA-25</strain>
    </source>
</reference>
<evidence type="ECO:0000256" key="5">
    <source>
        <dbReference type="ARBA" id="ARBA00023237"/>
    </source>
</evidence>
<comment type="subcellular location">
    <subcellularLocation>
        <location evidence="1">Cell outer membrane</location>
    </subcellularLocation>
</comment>
<organism evidence="8 9">
    <name type="scientific">Fibrivirga algicola</name>
    <dbReference type="NCBI Taxonomy" id="2950420"/>
    <lineage>
        <taxon>Bacteria</taxon>
        <taxon>Pseudomonadati</taxon>
        <taxon>Bacteroidota</taxon>
        <taxon>Cytophagia</taxon>
        <taxon>Cytophagales</taxon>
        <taxon>Spirosomataceae</taxon>
        <taxon>Fibrivirga</taxon>
    </lineage>
</organism>
<dbReference type="RefSeq" id="WP_085412094.1">
    <property type="nucleotide sequence ID" value="NZ_WAEL01000002.1"/>
</dbReference>
<feature type="chain" id="PRO_5046639171" evidence="6">
    <location>
        <begin position="25"/>
        <end position="589"/>
    </location>
</feature>
<dbReference type="Pfam" id="PF07980">
    <property type="entry name" value="SusD_RagB"/>
    <property type="match status" value="1"/>
</dbReference>
<accession>A0ABX0QCD2</accession>
<comment type="caution">
    <text evidence="8">The sequence shown here is derived from an EMBL/GenBank/DDBJ whole genome shotgun (WGS) entry which is preliminary data.</text>
</comment>
<feature type="signal peptide" evidence="6">
    <location>
        <begin position="1"/>
        <end position="24"/>
    </location>
</feature>
<evidence type="ECO:0000256" key="1">
    <source>
        <dbReference type="ARBA" id="ARBA00004442"/>
    </source>
</evidence>
<keyword evidence="4" id="KW-0472">Membrane</keyword>
<keyword evidence="3 6" id="KW-0732">Signal</keyword>
<evidence type="ECO:0000256" key="4">
    <source>
        <dbReference type="ARBA" id="ARBA00023136"/>
    </source>
</evidence>
<evidence type="ECO:0000313" key="9">
    <source>
        <dbReference type="Proteomes" id="UP000606008"/>
    </source>
</evidence>
<protein>
    <submittedName>
        <fullName evidence="8">RagB/SusD family nutrient uptake outer membrane protein</fullName>
    </submittedName>
</protein>
<evidence type="ECO:0000256" key="6">
    <source>
        <dbReference type="SAM" id="SignalP"/>
    </source>
</evidence>
<reference evidence="9" key="2">
    <citation type="submission" date="2023-07" db="EMBL/GenBank/DDBJ databases">
        <authorList>
            <person name="Jung D.-H."/>
        </authorList>
    </citation>
    <scope>NUCLEOTIDE SEQUENCE [LARGE SCALE GENOMIC DNA]</scope>
    <source>
        <strain evidence="9">JA-25</strain>
    </source>
</reference>
<evidence type="ECO:0000256" key="3">
    <source>
        <dbReference type="ARBA" id="ARBA00022729"/>
    </source>
</evidence>
<name>A0ABX0QCD2_9BACT</name>
<dbReference type="InterPro" id="IPR012944">
    <property type="entry name" value="SusD_RagB_dom"/>
</dbReference>
<sequence length="589" mass="66858">MKLLVKKKIGIAGLVTCLLAGVSACTNLIDVDPKDALSSEQVYRNVFDADAAVLGVYGKFMTLAKQYVVLNELRADLMDVTAGADEQLRQINNHDVVAGNAYADPRPYYEVILNCNDILKNFKIMLQQNKMRVDEYNQRAADITALRSWVYLQLGIHFGSVPYVTEAYENVTDLAAVSSVPKMELTALIKELITTMEAIPSVYREPYTSNTSIVAAPVDGYPLNKFFINKHVLLGDLYLWDNQYLKAAQTYKLVMETAARTGVDPNSEAFYATYKIHYAGTNNNDFSVGYLDGVSSINRLADANTLGWRSMFARRSTENWFNYEWIWFMPFDKNFKPENPFVDLFSNINGRYQLAPAQQAIDLWNSQKQTNNFPFDARGRLTYKTVAGSPVIMKYLYNYLDPNTGLPIGATLQEKNGNWFLYRAATLHLRFAEAANRNGRRKLAYALLNNGISTTFDSDPVGRDETFQQSTFDVAPYDFFARNGDVPLFRDPWYRNNGIRGRANLQNVPVVGDSTVSIENSLIEESALELAYEGQRWPDLVRVALRRNDPAFLADKVYQKLRKANNPNAEAVRTKLMDKNNWFLPFKMK</sequence>
<evidence type="ECO:0000313" key="8">
    <source>
        <dbReference type="EMBL" id="NID10044.1"/>
    </source>
</evidence>
<evidence type="ECO:0000256" key="2">
    <source>
        <dbReference type="ARBA" id="ARBA00006275"/>
    </source>
</evidence>
<dbReference type="EMBL" id="WAEL01000002">
    <property type="protein sequence ID" value="NID10044.1"/>
    <property type="molecule type" value="Genomic_DNA"/>
</dbReference>
<evidence type="ECO:0000259" key="7">
    <source>
        <dbReference type="Pfam" id="PF07980"/>
    </source>
</evidence>
<keyword evidence="9" id="KW-1185">Reference proteome</keyword>